<proteinExistence type="predicted"/>
<sequence length="221" mass="25358">MPTHPYVSRFFVRSDARRDKLIYELPDSWWSRPYEYEWCTNFVSPHDVVLDAACGISHPLKFYLAGFSAEVHACDVDSRIISKEAIIRNIEEDIGVEAARLVMARRTTSLHLAQADLTSLPYADESFDTIFCISVLEHLSLNDTILAIQEFHRTLNGEGLLVLTFDYPTVNLPVMNDMLLQAGFQYWGETDFNLPEDALRTDQWGGLSCFRAVLKKAQRYR</sequence>
<dbReference type="InterPro" id="IPR029063">
    <property type="entry name" value="SAM-dependent_MTases_sf"/>
</dbReference>
<dbReference type="GO" id="GO:0008757">
    <property type="term" value="F:S-adenosylmethionine-dependent methyltransferase activity"/>
    <property type="evidence" value="ECO:0007669"/>
    <property type="project" value="InterPro"/>
</dbReference>
<dbReference type="SUPFAM" id="SSF53335">
    <property type="entry name" value="S-adenosyl-L-methionine-dependent methyltransferases"/>
    <property type="match status" value="1"/>
</dbReference>
<dbReference type="CDD" id="cd02440">
    <property type="entry name" value="AdoMet_MTases"/>
    <property type="match status" value="1"/>
</dbReference>
<evidence type="ECO:0000313" key="2">
    <source>
        <dbReference type="EMBL" id="SDI65132.1"/>
    </source>
</evidence>
<dbReference type="AlphaFoldDB" id="A0A1G8MB57"/>
<dbReference type="InterPro" id="IPR013216">
    <property type="entry name" value="Methyltransf_11"/>
</dbReference>
<reference evidence="3" key="1">
    <citation type="submission" date="2016-10" db="EMBL/GenBank/DDBJ databases">
        <authorList>
            <person name="Varghese N."/>
            <person name="Submissions S."/>
        </authorList>
    </citation>
    <scope>NUCLEOTIDE SEQUENCE [LARGE SCALE GENOMIC DNA]</scope>
    <source>
        <strain evidence="3">CGMCC 1.11012</strain>
    </source>
</reference>
<evidence type="ECO:0000259" key="1">
    <source>
        <dbReference type="Pfam" id="PF08241"/>
    </source>
</evidence>
<evidence type="ECO:0000313" key="3">
    <source>
        <dbReference type="Proteomes" id="UP000199050"/>
    </source>
</evidence>
<keyword evidence="2" id="KW-0489">Methyltransferase</keyword>
<feature type="domain" description="Methyltransferase type 11" evidence="1">
    <location>
        <begin position="50"/>
        <end position="163"/>
    </location>
</feature>
<keyword evidence="3" id="KW-1185">Reference proteome</keyword>
<gene>
    <name evidence="2" type="ORF">SAMN05216192_10754</name>
</gene>
<organism evidence="2 3">
    <name type="scientific">Paenibacillus typhae</name>
    <dbReference type="NCBI Taxonomy" id="1174501"/>
    <lineage>
        <taxon>Bacteria</taxon>
        <taxon>Bacillati</taxon>
        <taxon>Bacillota</taxon>
        <taxon>Bacilli</taxon>
        <taxon>Bacillales</taxon>
        <taxon>Paenibacillaceae</taxon>
        <taxon>Paenibacillus</taxon>
    </lineage>
</organism>
<protein>
    <submittedName>
        <fullName evidence="2">Methyltransferase domain-containing protein</fullName>
    </submittedName>
</protein>
<dbReference type="Gene3D" id="3.40.50.150">
    <property type="entry name" value="Vaccinia Virus protein VP39"/>
    <property type="match status" value="1"/>
</dbReference>
<accession>A0A1G8MB57</accession>
<dbReference type="EMBL" id="FNDX01000007">
    <property type="protein sequence ID" value="SDI65132.1"/>
    <property type="molecule type" value="Genomic_DNA"/>
</dbReference>
<dbReference type="GO" id="GO:0032259">
    <property type="term" value="P:methylation"/>
    <property type="evidence" value="ECO:0007669"/>
    <property type="project" value="UniProtKB-KW"/>
</dbReference>
<dbReference type="RefSeq" id="WP_090713713.1">
    <property type="nucleotide sequence ID" value="NZ_CBCSKY010000012.1"/>
</dbReference>
<name>A0A1G8MB57_9BACL</name>
<dbReference type="Proteomes" id="UP000199050">
    <property type="component" value="Unassembled WGS sequence"/>
</dbReference>
<dbReference type="Pfam" id="PF08241">
    <property type="entry name" value="Methyltransf_11"/>
    <property type="match status" value="1"/>
</dbReference>
<keyword evidence="2" id="KW-0808">Transferase</keyword>
<dbReference type="STRING" id="1174501.SAMN05216192_10754"/>
<dbReference type="OrthoDB" id="3896938at2"/>